<reference evidence="2 3" key="1">
    <citation type="journal article" date="2019" name="New Phytol.">
        <title>Comparative genomics reveals unique wood-decay strategies and fruiting body development in the Schizophyllaceae.</title>
        <authorList>
            <person name="Almasi E."/>
            <person name="Sahu N."/>
            <person name="Krizsan K."/>
            <person name="Balint B."/>
            <person name="Kovacs G.M."/>
            <person name="Kiss B."/>
            <person name="Cseklye J."/>
            <person name="Drula E."/>
            <person name="Henrissat B."/>
            <person name="Nagy I."/>
            <person name="Chovatia M."/>
            <person name="Adam C."/>
            <person name="LaButti K."/>
            <person name="Lipzen A."/>
            <person name="Riley R."/>
            <person name="Grigoriev I.V."/>
            <person name="Nagy L.G."/>
        </authorList>
    </citation>
    <scope>NUCLEOTIDE SEQUENCE [LARGE SCALE GENOMIC DNA]</scope>
    <source>
        <strain evidence="2 3">NL-1724</strain>
    </source>
</reference>
<proteinExistence type="predicted"/>
<gene>
    <name evidence="2" type="ORF">BD626DRAFT_79507</name>
</gene>
<evidence type="ECO:0000313" key="2">
    <source>
        <dbReference type="EMBL" id="TRM61546.1"/>
    </source>
</evidence>
<feature type="compositionally biased region" description="Pro residues" evidence="1">
    <location>
        <begin position="181"/>
        <end position="191"/>
    </location>
</feature>
<organism evidence="2 3">
    <name type="scientific">Schizophyllum amplum</name>
    <dbReference type="NCBI Taxonomy" id="97359"/>
    <lineage>
        <taxon>Eukaryota</taxon>
        <taxon>Fungi</taxon>
        <taxon>Dikarya</taxon>
        <taxon>Basidiomycota</taxon>
        <taxon>Agaricomycotina</taxon>
        <taxon>Agaricomycetes</taxon>
        <taxon>Agaricomycetidae</taxon>
        <taxon>Agaricales</taxon>
        <taxon>Schizophyllaceae</taxon>
        <taxon>Schizophyllum</taxon>
    </lineage>
</organism>
<sequence>MLLDWCWDTAQIRWPSSDLRGLMDRTIVEIANDLTCKGFPRRTQFRRNPRVYPSTSTKFCVCALPQQGGTRRRLWLRLAPQILPISSPITWTAPPPDPLNSSRYSIQARCGLVLSLALLATATPLLARLAKPPFRGTPVSHIWRLAPGVSGLTRLARAKEQSPAPLPAHPDSPRRETCLPVPSPPPPANGV</sequence>
<comment type="caution">
    <text evidence="2">The sequence shown here is derived from an EMBL/GenBank/DDBJ whole genome shotgun (WGS) entry which is preliminary data.</text>
</comment>
<dbReference type="Proteomes" id="UP000320762">
    <property type="component" value="Unassembled WGS sequence"/>
</dbReference>
<dbReference type="AlphaFoldDB" id="A0A550CA36"/>
<evidence type="ECO:0000313" key="3">
    <source>
        <dbReference type="Proteomes" id="UP000320762"/>
    </source>
</evidence>
<feature type="region of interest" description="Disordered" evidence="1">
    <location>
        <begin position="158"/>
        <end position="191"/>
    </location>
</feature>
<dbReference type="EMBL" id="VDMD01000016">
    <property type="protein sequence ID" value="TRM61546.1"/>
    <property type="molecule type" value="Genomic_DNA"/>
</dbReference>
<keyword evidence="3" id="KW-1185">Reference proteome</keyword>
<protein>
    <submittedName>
        <fullName evidence="2">Uncharacterized protein</fullName>
    </submittedName>
</protein>
<evidence type="ECO:0000256" key="1">
    <source>
        <dbReference type="SAM" id="MobiDB-lite"/>
    </source>
</evidence>
<name>A0A550CA36_9AGAR</name>
<accession>A0A550CA36</accession>